<dbReference type="SUPFAM" id="SSF51735">
    <property type="entry name" value="NAD(P)-binding Rossmann-fold domains"/>
    <property type="match status" value="1"/>
</dbReference>
<dbReference type="InterPro" id="IPR036291">
    <property type="entry name" value="NAD(P)-bd_dom_sf"/>
</dbReference>
<dbReference type="PANTHER" id="PTHR43431:SF7">
    <property type="entry name" value="OXIDOREDUCTASE, SHORT CHAIN DEHYDROGENASE_REDUCTASE FAMILY (AFU_ORTHOLOGUE AFUA_5G14000)"/>
    <property type="match status" value="1"/>
</dbReference>
<reference evidence="2" key="1">
    <citation type="journal article" date="2019" name="Int. J. Syst. Evol. Microbiol.">
        <title>The Global Catalogue of Microorganisms (GCM) 10K type strain sequencing project: providing services to taxonomists for standard genome sequencing and annotation.</title>
        <authorList>
            <consortium name="The Broad Institute Genomics Platform"/>
            <consortium name="The Broad Institute Genome Sequencing Center for Infectious Disease"/>
            <person name="Wu L."/>
            <person name="Ma J."/>
        </authorList>
    </citation>
    <scope>NUCLEOTIDE SEQUENCE [LARGE SCALE GENOMIC DNA]</scope>
    <source>
        <strain evidence="2">JCM 9933</strain>
    </source>
</reference>
<dbReference type="Gene3D" id="3.40.50.720">
    <property type="entry name" value="NAD(P)-binding Rossmann-like Domain"/>
    <property type="match status" value="1"/>
</dbReference>
<name>A0ABP3QWA9_9PROT</name>
<dbReference type="PRINTS" id="PR00081">
    <property type="entry name" value="GDHRDH"/>
</dbReference>
<evidence type="ECO:0000313" key="1">
    <source>
        <dbReference type="EMBL" id="GAA0594859.1"/>
    </source>
</evidence>
<dbReference type="PANTHER" id="PTHR43431">
    <property type="entry name" value="OXIDOREDUCTASE, SHORT CHAIN DEHYDROGENASE/REDUCTASE FAMILY (AFU_ORTHOLOGUE AFUA_5G14000)"/>
    <property type="match status" value="1"/>
</dbReference>
<protein>
    <submittedName>
        <fullName evidence="1">SDR family oxidoreductase</fullName>
    </submittedName>
</protein>
<gene>
    <name evidence="1" type="ORF">GCM10009416_36410</name>
</gene>
<evidence type="ECO:0000313" key="2">
    <source>
        <dbReference type="Proteomes" id="UP001501588"/>
    </source>
</evidence>
<proteinExistence type="predicted"/>
<sequence>MRHHYRSALVVGAGDGLSASVARTFAGAGMRIGLAARDKGKLAALASELRAETFACDASKPADVEAMFQAADAALGGPPEVVVYNPSARVRGPLVDLDPEGVLDAIKVTAYGGFLVAQAAAKRMLPKGQGAVLFTGASASVKGYANSSSFAMGKFALRGLAQSMARELAPKGIHVAHFVIDGGIRSGRRQDAAGEPDSMLDPDAIARTYLHVLEQDRSAWTWEVELRPWVERF</sequence>
<dbReference type="InterPro" id="IPR002347">
    <property type="entry name" value="SDR_fam"/>
</dbReference>
<organism evidence="1 2">
    <name type="scientific">Craurococcus roseus</name>
    <dbReference type="NCBI Taxonomy" id="77585"/>
    <lineage>
        <taxon>Bacteria</taxon>
        <taxon>Pseudomonadati</taxon>
        <taxon>Pseudomonadota</taxon>
        <taxon>Alphaproteobacteria</taxon>
        <taxon>Acetobacterales</taxon>
        <taxon>Acetobacteraceae</taxon>
        <taxon>Craurococcus</taxon>
    </lineage>
</organism>
<dbReference type="Pfam" id="PF00106">
    <property type="entry name" value="adh_short"/>
    <property type="match status" value="1"/>
</dbReference>
<dbReference type="Proteomes" id="UP001501588">
    <property type="component" value="Unassembled WGS sequence"/>
</dbReference>
<accession>A0ABP3QWA9</accession>
<comment type="caution">
    <text evidence="1">The sequence shown here is derived from an EMBL/GenBank/DDBJ whole genome shotgun (WGS) entry which is preliminary data.</text>
</comment>
<dbReference type="RefSeq" id="WP_343896812.1">
    <property type="nucleotide sequence ID" value="NZ_BAAAFZ010000060.1"/>
</dbReference>
<dbReference type="EMBL" id="BAAAFZ010000060">
    <property type="protein sequence ID" value="GAA0594859.1"/>
    <property type="molecule type" value="Genomic_DNA"/>
</dbReference>
<keyword evidence="2" id="KW-1185">Reference proteome</keyword>